<keyword evidence="4" id="KW-0964">Secreted</keyword>
<evidence type="ECO:0000256" key="14">
    <source>
        <dbReference type="ARBA" id="ARBA00045765"/>
    </source>
</evidence>
<keyword evidence="7" id="KW-0521">NADP</keyword>
<dbReference type="InterPro" id="IPR004443">
    <property type="entry name" value="YjeF_N_dom"/>
</dbReference>
<feature type="domain" description="YjeF N-terminal" evidence="16">
    <location>
        <begin position="1"/>
        <end position="153"/>
    </location>
</feature>
<dbReference type="Gene3D" id="3.40.50.10260">
    <property type="entry name" value="YjeF N-terminal domain"/>
    <property type="match status" value="1"/>
</dbReference>
<accession>A0A7J8CSE2</accession>
<keyword evidence="11" id="KW-0496">Mitochondrion</keyword>
<dbReference type="GO" id="GO:0046872">
    <property type="term" value="F:metal ion binding"/>
    <property type="evidence" value="ECO:0007669"/>
    <property type="project" value="UniProtKB-KW"/>
</dbReference>
<dbReference type="PANTHER" id="PTHR13232:SF11">
    <property type="entry name" value="NAD(P)H-HYDRATE EPIMERASE"/>
    <property type="match status" value="1"/>
</dbReference>
<dbReference type="GO" id="GO:0005739">
    <property type="term" value="C:mitochondrion"/>
    <property type="evidence" value="ECO:0007669"/>
    <property type="project" value="TreeGrafter"/>
</dbReference>
<comment type="function">
    <text evidence="14">Catalyzes the epimerization of the S- and R-forms of NAD(P)HX, a damaged form of NAD(P)H that is a result of enzymatic or heat-dependent hydration. This is a prerequisite for the S-specific NAD(P)H-hydrate dehydratase to allow the repair of both epimers of NAD(P)HX. Accelerates cholesterol efflux from endothelial cells to high-density lipoprotein (HDL) and thereby regulates angiogenesis.</text>
</comment>
<dbReference type="NCBIfam" id="TIGR00197">
    <property type="entry name" value="yjeF_nterm"/>
    <property type="match status" value="1"/>
</dbReference>
<sequence length="153" mass="16579">MSRSPATVLVICGPGNNGGDGLVCARHLKLFGYQPTIYYPKRPNKPLFNALVTQCQKMDIPFLGEMPPEPMLIDELYDLVVDAIFGFSFKGDVREPFRTILSILNGVTVPIASIDIPSGSGSKEVGSGVLPCLEDGMWRRETLEGSSQTCSSP</sequence>
<keyword evidence="6" id="KW-0547">Nucleotide-binding</keyword>
<evidence type="ECO:0000256" key="3">
    <source>
        <dbReference type="ARBA" id="ARBA00012228"/>
    </source>
</evidence>
<name>A0A7J8CSE2_MOLMO</name>
<evidence type="ECO:0000256" key="1">
    <source>
        <dbReference type="ARBA" id="ARBA00000013"/>
    </source>
</evidence>
<dbReference type="EC" id="5.1.99.6" evidence="3"/>
<dbReference type="GO" id="GO:0052856">
    <property type="term" value="F:NAD(P)HX epimerase activity"/>
    <property type="evidence" value="ECO:0007669"/>
    <property type="project" value="UniProtKB-EC"/>
</dbReference>
<dbReference type="Proteomes" id="UP000550707">
    <property type="component" value="Unassembled WGS sequence"/>
</dbReference>
<reference evidence="17 18" key="1">
    <citation type="journal article" date="2020" name="Nature">
        <title>Six reference-quality genomes reveal evolution of bat adaptations.</title>
        <authorList>
            <person name="Jebb D."/>
            <person name="Huang Z."/>
            <person name="Pippel M."/>
            <person name="Hughes G.M."/>
            <person name="Lavrichenko K."/>
            <person name="Devanna P."/>
            <person name="Winkler S."/>
            <person name="Jermiin L.S."/>
            <person name="Skirmuntt E.C."/>
            <person name="Katzourakis A."/>
            <person name="Burkitt-Gray L."/>
            <person name="Ray D.A."/>
            <person name="Sullivan K.A.M."/>
            <person name="Roscito J.G."/>
            <person name="Kirilenko B.M."/>
            <person name="Davalos L.M."/>
            <person name="Corthals A.P."/>
            <person name="Power M.L."/>
            <person name="Jones G."/>
            <person name="Ransome R.D."/>
            <person name="Dechmann D.K.N."/>
            <person name="Locatelli A.G."/>
            <person name="Puechmaille S.J."/>
            <person name="Fedrigo O."/>
            <person name="Jarvis E.D."/>
            <person name="Hiller M."/>
            <person name="Vernes S.C."/>
            <person name="Myers E.W."/>
            <person name="Teeling E.C."/>
        </authorList>
    </citation>
    <scope>NUCLEOTIDE SEQUENCE [LARGE SCALE GENOMIC DNA]</scope>
    <source>
        <strain evidence="17">MMolMol1</strain>
        <tissue evidence="17">Muscle</tissue>
    </source>
</reference>
<evidence type="ECO:0000256" key="8">
    <source>
        <dbReference type="ARBA" id="ARBA00022946"/>
    </source>
</evidence>
<proteinExistence type="predicted"/>
<evidence type="ECO:0000256" key="15">
    <source>
        <dbReference type="ARBA" id="ARBA00046485"/>
    </source>
</evidence>
<comment type="catalytic activity">
    <reaction evidence="2">
        <text>(6R)-NADPHX = (6S)-NADPHX</text>
        <dbReference type="Rhea" id="RHEA:32227"/>
        <dbReference type="ChEBI" id="CHEBI:64076"/>
        <dbReference type="ChEBI" id="CHEBI:64077"/>
        <dbReference type="EC" id="5.1.99.6"/>
    </reaction>
</comment>
<comment type="catalytic activity">
    <reaction evidence="1">
        <text>(6R)-NADHX = (6S)-NADHX</text>
        <dbReference type="Rhea" id="RHEA:32215"/>
        <dbReference type="ChEBI" id="CHEBI:64074"/>
        <dbReference type="ChEBI" id="CHEBI:64075"/>
        <dbReference type="EC" id="5.1.99.6"/>
    </reaction>
</comment>
<evidence type="ECO:0000256" key="2">
    <source>
        <dbReference type="ARBA" id="ARBA00000909"/>
    </source>
</evidence>
<organism evidence="17 18">
    <name type="scientific">Molossus molossus</name>
    <name type="common">Pallas' mastiff bat</name>
    <name type="synonym">Vespertilio molossus</name>
    <dbReference type="NCBI Taxonomy" id="27622"/>
    <lineage>
        <taxon>Eukaryota</taxon>
        <taxon>Metazoa</taxon>
        <taxon>Chordata</taxon>
        <taxon>Craniata</taxon>
        <taxon>Vertebrata</taxon>
        <taxon>Euteleostomi</taxon>
        <taxon>Mammalia</taxon>
        <taxon>Eutheria</taxon>
        <taxon>Laurasiatheria</taxon>
        <taxon>Chiroptera</taxon>
        <taxon>Yangochiroptera</taxon>
        <taxon>Molossidae</taxon>
        <taxon>Molossus</taxon>
    </lineage>
</organism>
<dbReference type="AlphaFoldDB" id="A0A7J8CSE2"/>
<keyword evidence="10" id="KW-0520">NAD</keyword>
<keyword evidence="9" id="KW-0630">Potassium</keyword>
<evidence type="ECO:0000256" key="4">
    <source>
        <dbReference type="ARBA" id="ARBA00022525"/>
    </source>
</evidence>
<evidence type="ECO:0000256" key="11">
    <source>
        <dbReference type="ARBA" id="ARBA00023128"/>
    </source>
</evidence>
<keyword evidence="18" id="KW-1185">Reference proteome</keyword>
<dbReference type="Pfam" id="PF03853">
    <property type="entry name" value="YjeF_N"/>
    <property type="match status" value="1"/>
</dbReference>
<dbReference type="InterPro" id="IPR036652">
    <property type="entry name" value="YjeF_N_dom_sf"/>
</dbReference>
<evidence type="ECO:0000256" key="10">
    <source>
        <dbReference type="ARBA" id="ARBA00023027"/>
    </source>
</evidence>
<evidence type="ECO:0000259" key="16">
    <source>
        <dbReference type="PROSITE" id="PS51385"/>
    </source>
</evidence>
<gene>
    <name evidence="17" type="ORF">HJG59_012837</name>
</gene>
<dbReference type="EMBL" id="JACASF010000020">
    <property type="protein sequence ID" value="KAF6413791.1"/>
    <property type="molecule type" value="Genomic_DNA"/>
</dbReference>
<evidence type="ECO:0000313" key="18">
    <source>
        <dbReference type="Proteomes" id="UP000550707"/>
    </source>
</evidence>
<comment type="subunit">
    <text evidence="15">Homodimer. Interacts with APOA1 and APOA2.</text>
</comment>
<evidence type="ECO:0000256" key="13">
    <source>
        <dbReference type="ARBA" id="ARBA00041210"/>
    </source>
</evidence>
<protein>
    <recommendedName>
        <fullName evidence="3">NAD(P)H-hydrate epimerase</fullName>
        <ecNumber evidence="3">5.1.99.6</ecNumber>
    </recommendedName>
    <alternativeName>
        <fullName evidence="13">NAD(P)HX epimerase</fullName>
    </alternativeName>
</protein>
<dbReference type="InterPro" id="IPR032976">
    <property type="entry name" value="YJEFN_prot_NAXE-like"/>
</dbReference>
<evidence type="ECO:0000256" key="9">
    <source>
        <dbReference type="ARBA" id="ARBA00022958"/>
    </source>
</evidence>
<keyword evidence="8" id="KW-0809">Transit peptide</keyword>
<keyword evidence="5" id="KW-0479">Metal-binding</keyword>
<comment type="caution">
    <text evidence="17">The sequence shown here is derived from an EMBL/GenBank/DDBJ whole genome shotgun (WGS) entry which is preliminary data.</text>
</comment>
<evidence type="ECO:0000313" key="17">
    <source>
        <dbReference type="EMBL" id="KAF6413791.1"/>
    </source>
</evidence>
<dbReference type="SUPFAM" id="SSF64153">
    <property type="entry name" value="YjeF N-terminal domain-like"/>
    <property type="match status" value="1"/>
</dbReference>
<evidence type="ECO:0000256" key="5">
    <source>
        <dbReference type="ARBA" id="ARBA00022723"/>
    </source>
</evidence>
<dbReference type="PROSITE" id="PS51385">
    <property type="entry name" value="YJEF_N"/>
    <property type="match status" value="1"/>
</dbReference>
<keyword evidence="12" id="KW-0413">Isomerase</keyword>
<dbReference type="GO" id="GO:0000166">
    <property type="term" value="F:nucleotide binding"/>
    <property type="evidence" value="ECO:0007669"/>
    <property type="project" value="UniProtKB-KW"/>
</dbReference>
<evidence type="ECO:0000256" key="7">
    <source>
        <dbReference type="ARBA" id="ARBA00022857"/>
    </source>
</evidence>
<evidence type="ECO:0000256" key="12">
    <source>
        <dbReference type="ARBA" id="ARBA00023235"/>
    </source>
</evidence>
<evidence type="ECO:0000256" key="6">
    <source>
        <dbReference type="ARBA" id="ARBA00022741"/>
    </source>
</evidence>
<dbReference type="PANTHER" id="PTHR13232">
    <property type="entry name" value="NAD(P)H-HYDRATE EPIMERASE"/>
    <property type="match status" value="1"/>
</dbReference>